<evidence type="ECO:0000313" key="11">
    <source>
        <dbReference type="EMBL" id="RCK66708.1"/>
    </source>
</evidence>
<evidence type="ECO:0000256" key="3">
    <source>
        <dbReference type="ARBA" id="ARBA00012703"/>
    </source>
</evidence>
<dbReference type="EMBL" id="QLNQ01000030">
    <property type="protein sequence ID" value="RCK55338.1"/>
    <property type="molecule type" value="Genomic_DNA"/>
</dbReference>
<keyword evidence="12" id="KW-1185">Reference proteome</keyword>
<evidence type="ECO:0000256" key="5">
    <source>
        <dbReference type="ARBA" id="ARBA00023315"/>
    </source>
</evidence>
<name>A0A367YLK1_9ASCO</name>
<dbReference type="Pfam" id="PF00583">
    <property type="entry name" value="Acetyltransf_1"/>
    <property type="match status" value="1"/>
</dbReference>
<dbReference type="OrthoDB" id="10039976at2759"/>
<dbReference type="PROSITE" id="PS51186">
    <property type="entry name" value="GNAT"/>
    <property type="match status" value="1"/>
</dbReference>
<gene>
    <name evidence="11" type="primary">GNA1_0</name>
    <name evidence="10" type="synonym">GNA1_1</name>
    <name evidence="11" type="ORF">Cantr_02917</name>
    <name evidence="10" type="ORF">Cantr_04167</name>
</gene>
<dbReference type="UniPathway" id="UPA00113">
    <property type="reaction ID" value="UER00529"/>
</dbReference>
<evidence type="ECO:0000256" key="1">
    <source>
        <dbReference type="ARBA" id="ARBA00004832"/>
    </source>
</evidence>
<dbReference type="STRING" id="5486.A0A367YLK1"/>
<evidence type="ECO:0000256" key="7">
    <source>
        <dbReference type="ARBA" id="ARBA00069869"/>
    </source>
</evidence>
<dbReference type="InterPro" id="IPR039143">
    <property type="entry name" value="GNPNAT1-like"/>
</dbReference>
<keyword evidence="5 8" id="KW-0012">Acyltransferase</keyword>
<dbReference type="CDD" id="cd04301">
    <property type="entry name" value="NAT_SF"/>
    <property type="match status" value="1"/>
</dbReference>
<dbReference type="InterPro" id="IPR000182">
    <property type="entry name" value="GNAT_dom"/>
</dbReference>
<evidence type="ECO:0000256" key="8">
    <source>
        <dbReference type="RuleBase" id="RU365086"/>
    </source>
</evidence>
<evidence type="ECO:0000313" key="10">
    <source>
        <dbReference type="EMBL" id="RCK55338.1"/>
    </source>
</evidence>
<evidence type="ECO:0000259" key="9">
    <source>
        <dbReference type="PROSITE" id="PS51186"/>
    </source>
</evidence>
<dbReference type="Gene3D" id="3.40.630.30">
    <property type="match status" value="1"/>
</dbReference>
<dbReference type="SUPFAM" id="SSF55729">
    <property type="entry name" value="Acyl-CoA N-acyltransferases (Nat)"/>
    <property type="match status" value="1"/>
</dbReference>
<comment type="catalytic activity">
    <reaction evidence="6 8">
        <text>D-glucosamine 6-phosphate + acetyl-CoA = N-acetyl-D-glucosamine 6-phosphate + CoA + H(+)</text>
        <dbReference type="Rhea" id="RHEA:10292"/>
        <dbReference type="ChEBI" id="CHEBI:15378"/>
        <dbReference type="ChEBI" id="CHEBI:57287"/>
        <dbReference type="ChEBI" id="CHEBI:57288"/>
        <dbReference type="ChEBI" id="CHEBI:57513"/>
        <dbReference type="ChEBI" id="CHEBI:58725"/>
        <dbReference type="EC" id="2.3.1.4"/>
    </reaction>
</comment>
<keyword evidence="4 8" id="KW-0808">Transferase</keyword>
<feature type="domain" description="N-acetyltransferase" evidence="9">
    <location>
        <begin position="8"/>
        <end position="151"/>
    </location>
</feature>
<organism evidence="11 12">
    <name type="scientific">Candida viswanathii</name>
    <dbReference type="NCBI Taxonomy" id="5486"/>
    <lineage>
        <taxon>Eukaryota</taxon>
        <taxon>Fungi</taxon>
        <taxon>Dikarya</taxon>
        <taxon>Ascomycota</taxon>
        <taxon>Saccharomycotina</taxon>
        <taxon>Pichiomycetes</taxon>
        <taxon>Debaryomycetaceae</taxon>
        <taxon>Candida/Lodderomyces clade</taxon>
        <taxon>Candida</taxon>
    </lineage>
</organism>
<accession>A0A367YLK1</accession>
<proteinExistence type="inferred from homology"/>
<evidence type="ECO:0000256" key="2">
    <source>
        <dbReference type="ARBA" id="ARBA00006048"/>
    </source>
</evidence>
<evidence type="ECO:0000313" key="12">
    <source>
        <dbReference type="Proteomes" id="UP000253472"/>
    </source>
</evidence>
<dbReference type="GO" id="GO:0004343">
    <property type="term" value="F:glucosamine 6-phosphate N-acetyltransferase activity"/>
    <property type="evidence" value="ECO:0007669"/>
    <property type="project" value="UniProtKB-UniRule"/>
</dbReference>
<dbReference type="AlphaFoldDB" id="A0A367YLK1"/>
<dbReference type="PANTHER" id="PTHR13355">
    <property type="entry name" value="GLUCOSAMINE 6-PHOSPHATE N-ACETYLTRANSFERASE"/>
    <property type="match status" value="1"/>
</dbReference>
<comment type="pathway">
    <text evidence="1 8">Nucleotide-sugar biosynthesis; UDP-N-acetyl-alpha-D-glucosamine biosynthesis; N-acetyl-alpha-D-glucosamine 1-phosphate from alpha-D-glucosamine 6-phosphate (route I): step 1/2.</text>
</comment>
<dbReference type="FunFam" id="3.40.630.30:FF:000136">
    <property type="entry name" value="Glucosamine 6-phosphate N-acetyltransferase"/>
    <property type="match status" value="1"/>
</dbReference>
<comment type="similarity">
    <text evidence="2 8">Belongs to the acetyltransferase family. GNA1 subfamily.</text>
</comment>
<dbReference type="GO" id="GO:0006048">
    <property type="term" value="P:UDP-N-acetylglucosamine biosynthetic process"/>
    <property type="evidence" value="ECO:0007669"/>
    <property type="project" value="UniProtKB-UniRule"/>
</dbReference>
<protein>
    <recommendedName>
        <fullName evidence="7 8">Glucosamine 6-phosphate N-acetyltransferase</fullName>
        <ecNumber evidence="3 8">2.3.1.4</ecNumber>
    </recommendedName>
</protein>
<evidence type="ECO:0000256" key="4">
    <source>
        <dbReference type="ARBA" id="ARBA00022679"/>
    </source>
</evidence>
<dbReference type="EMBL" id="QLNQ01000001">
    <property type="protein sequence ID" value="RCK66708.1"/>
    <property type="molecule type" value="Genomic_DNA"/>
</dbReference>
<reference evidence="11 12" key="1">
    <citation type="submission" date="2018-06" db="EMBL/GenBank/DDBJ databases">
        <title>Whole genome sequencing of Candida tropicalis (genome annotated by CSBL at Korea University).</title>
        <authorList>
            <person name="Ahn J."/>
        </authorList>
    </citation>
    <scope>NUCLEOTIDE SEQUENCE [LARGE SCALE GENOMIC DNA]</scope>
    <source>
        <strain evidence="11 12">ATCC 20962</strain>
    </source>
</reference>
<dbReference type="Proteomes" id="UP000253472">
    <property type="component" value="Unassembled WGS sequence"/>
</dbReference>
<dbReference type="EC" id="2.3.1.4" evidence="3 8"/>
<evidence type="ECO:0000256" key="6">
    <source>
        <dbReference type="ARBA" id="ARBA00048964"/>
    </source>
</evidence>
<comment type="caution">
    <text evidence="11">The sequence shown here is derived from an EMBL/GenBank/DDBJ whole genome shotgun (WGS) entry which is preliminary data.</text>
</comment>
<sequence length="151" mass="17212">MMQLPPGYTFRKLKLTDYDNRYLETLKVLTTVGEISKESFTELFEHWASLPSIYHPHVITDSTGTVVATGMLLIERKLIHECGLVGHIEDISVAQTEQGKKLGYYLVTSLTKIAEDYKCYKVILDCSPENVGFYEKCGYKDAGVEMSRRFD</sequence>
<dbReference type="PANTHER" id="PTHR13355:SF11">
    <property type="entry name" value="GLUCOSAMINE 6-PHOSPHATE N-ACETYLTRANSFERASE"/>
    <property type="match status" value="1"/>
</dbReference>
<dbReference type="InterPro" id="IPR016181">
    <property type="entry name" value="Acyl_CoA_acyltransferase"/>
</dbReference>